<reference evidence="2" key="1">
    <citation type="submission" date="2022-03" db="EMBL/GenBank/DDBJ databases">
        <authorList>
            <person name="Lindestad O."/>
        </authorList>
    </citation>
    <scope>NUCLEOTIDE SEQUENCE</scope>
</reference>
<evidence type="ECO:0000259" key="1">
    <source>
        <dbReference type="Pfam" id="PF18295"/>
    </source>
</evidence>
<dbReference type="Pfam" id="PF18295">
    <property type="entry name" value="Pdase_M17_N2"/>
    <property type="match status" value="1"/>
</dbReference>
<feature type="non-terminal residue" evidence="2">
    <location>
        <position position="1"/>
    </location>
</feature>
<organism evidence="2 3">
    <name type="scientific">Pararge aegeria aegeria</name>
    <dbReference type="NCBI Taxonomy" id="348720"/>
    <lineage>
        <taxon>Eukaryota</taxon>
        <taxon>Metazoa</taxon>
        <taxon>Ecdysozoa</taxon>
        <taxon>Arthropoda</taxon>
        <taxon>Hexapoda</taxon>
        <taxon>Insecta</taxon>
        <taxon>Pterygota</taxon>
        <taxon>Neoptera</taxon>
        <taxon>Endopterygota</taxon>
        <taxon>Lepidoptera</taxon>
        <taxon>Glossata</taxon>
        <taxon>Ditrysia</taxon>
        <taxon>Papilionoidea</taxon>
        <taxon>Nymphalidae</taxon>
        <taxon>Satyrinae</taxon>
        <taxon>Satyrini</taxon>
        <taxon>Parargina</taxon>
        <taxon>Pararge</taxon>
    </lineage>
</organism>
<name>A0A8S4QZ53_9NEOP</name>
<gene>
    <name evidence="2" type="primary">jg10230</name>
    <name evidence="2" type="ORF">PAEG_LOCUS8246</name>
</gene>
<proteinExistence type="predicted"/>
<dbReference type="InterPro" id="IPR041417">
    <property type="entry name" value="NPEPL1_N"/>
</dbReference>
<accession>A0A8S4QZ53</accession>
<keyword evidence="3" id="KW-1185">Reference proteome</keyword>
<dbReference type="Gene3D" id="3.40.50.10590">
    <property type="entry name" value="Zn-dependent exopeptidases"/>
    <property type="match status" value="1"/>
</dbReference>
<feature type="domain" description="Probable aminopeptidase NPEPL1 N-terminal" evidence="1">
    <location>
        <begin position="25"/>
        <end position="114"/>
    </location>
</feature>
<dbReference type="OrthoDB" id="7440290at2759"/>
<protein>
    <submittedName>
        <fullName evidence="2">Jg10230 protein</fullName>
    </submittedName>
</protein>
<dbReference type="EMBL" id="CAKXAJ010023885">
    <property type="protein sequence ID" value="CAH2228154.1"/>
    <property type="molecule type" value="Genomic_DNA"/>
</dbReference>
<evidence type="ECO:0000313" key="3">
    <source>
        <dbReference type="Proteomes" id="UP000838756"/>
    </source>
</evidence>
<evidence type="ECO:0000313" key="2">
    <source>
        <dbReference type="EMBL" id="CAH2228154.1"/>
    </source>
</evidence>
<dbReference type="Proteomes" id="UP000838756">
    <property type="component" value="Unassembled WGS sequence"/>
</dbReference>
<dbReference type="AlphaFoldDB" id="A0A8S4QZ53"/>
<sequence length="127" mass="14045">RRMSHSPVSIKFKWGLSASDPEQKPVLFVGQAAHLSALTWQDVRCKLEPKVSEEAWRRGINVASPGELCELWPRAASLGVLPPRRSRHAAPARSHALSKLVRSGLRSSADEFVVVSFKLLAVINNQI</sequence>
<comment type="caution">
    <text evidence="2">The sequence shown here is derived from an EMBL/GenBank/DDBJ whole genome shotgun (WGS) entry which is preliminary data.</text>
</comment>